<comment type="similarity">
    <text evidence="1">Belongs to the bacterial sugar transferase family.</text>
</comment>
<accession>A0AAC9JVU0</accession>
<feature type="domain" description="Bacterial sugar transferase" evidence="4">
    <location>
        <begin position="15"/>
        <end position="205"/>
    </location>
</feature>
<dbReference type="KEGG" id="cdq:BOQ54_17235"/>
<proteinExistence type="inferred from homology"/>
<reference evidence="5 6" key="1">
    <citation type="submission" date="2016-11" db="EMBL/GenBank/DDBJ databases">
        <title>Complete genome sequence of the aerobically denitrifying bacterium Chelatococcus daeguensis TAD1.</title>
        <authorList>
            <person name="Yang Y."/>
            <person name="Huang S."/>
            <person name="Lin E."/>
        </authorList>
    </citation>
    <scope>NUCLEOTIDE SEQUENCE [LARGE SCALE GENOMIC DNA]</scope>
    <source>
        <strain evidence="5 6">TAD1</strain>
        <plasmid evidence="6">ptad1</plasmid>
    </source>
</reference>
<dbReference type="Proteomes" id="UP000182703">
    <property type="component" value="Plasmid pTAD1"/>
</dbReference>
<evidence type="ECO:0000256" key="1">
    <source>
        <dbReference type="ARBA" id="ARBA00006464"/>
    </source>
</evidence>
<keyword evidence="3" id="KW-1133">Transmembrane helix</keyword>
<sequence>MTTNRRRAYHAGLARLFDISFATIGLAVLSPVIALVSIAIVAETGRPVLFAQTRLGVGGRHFRMLKFRKFRPDTRNAGLPLTMKGDDRMSRVGRFLALSKLDELPQLVNILRGDMAVVGPRPESLELADCFTEATRPVLAYKPGIFGPSQWAFRNESALFPPDVDPIAFYRQTLFPAKAQLDLAYYPGRTLASDVKWIALCCLAILGFGSEPERAIADAGVTETPPLHLR</sequence>
<evidence type="ECO:0000259" key="4">
    <source>
        <dbReference type="Pfam" id="PF02397"/>
    </source>
</evidence>
<evidence type="ECO:0000313" key="6">
    <source>
        <dbReference type="Proteomes" id="UP000182703"/>
    </source>
</evidence>
<organism evidence="5 6">
    <name type="scientific">Chelatococcus daeguensis</name>
    <dbReference type="NCBI Taxonomy" id="444444"/>
    <lineage>
        <taxon>Bacteria</taxon>
        <taxon>Pseudomonadati</taxon>
        <taxon>Pseudomonadota</taxon>
        <taxon>Alphaproteobacteria</taxon>
        <taxon>Hyphomicrobiales</taxon>
        <taxon>Chelatococcaceae</taxon>
        <taxon>Chelatococcus</taxon>
    </lineage>
</organism>
<keyword evidence="5" id="KW-0614">Plasmid</keyword>
<keyword evidence="3" id="KW-0472">Membrane</keyword>
<dbReference type="PANTHER" id="PTHR30576:SF20">
    <property type="entry name" value="QUINOVOSAMINEPHOSPHOTRANSFERAE-RELATED"/>
    <property type="match status" value="1"/>
</dbReference>
<dbReference type="PANTHER" id="PTHR30576">
    <property type="entry name" value="COLANIC BIOSYNTHESIS UDP-GLUCOSE LIPID CARRIER TRANSFERASE"/>
    <property type="match status" value="1"/>
</dbReference>
<keyword evidence="3" id="KW-0812">Transmembrane</keyword>
<dbReference type="AlphaFoldDB" id="A0AAC9JVU0"/>
<feature type="transmembrane region" description="Helical" evidence="3">
    <location>
        <begin position="21"/>
        <end position="42"/>
    </location>
</feature>
<dbReference type="Pfam" id="PF02397">
    <property type="entry name" value="Bac_transf"/>
    <property type="match status" value="1"/>
</dbReference>
<gene>
    <name evidence="5" type="ORF">BOQ54_17235</name>
</gene>
<keyword evidence="2" id="KW-0270">Exopolysaccharide synthesis</keyword>
<evidence type="ECO:0000256" key="2">
    <source>
        <dbReference type="ARBA" id="ARBA00023169"/>
    </source>
</evidence>
<dbReference type="InterPro" id="IPR003362">
    <property type="entry name" value="Bact_transf"/>
</dbReference>
<name>A0AAC9JVU0_9HYPH</name>
<keyword evidence="6" id="KW-1185">Reference proteome</keyword>
<dbReference type="GO" id="GO:0000271">
    <property type="term" value="P:polysaccharide biosynthetic process"/>
    <property type="evidence" value="ECO:0007669"/>
    <property type="project" value="UniProtKB-KW"/>
</dbReference>
<dbReference type="GO" id="GO:0016780">
    <property type="term" value="F:phosphotransferase activity, for other substituted phosphate groups"/>
    <property type="evidence" value="ECO:0007669"/>
    <property type="project" value="TreeGrafter"/>
</dbReference>
<protein>
    <recommendedName>
        <fullName evidence="4">Bacterial sugar transferase domain-containing protein</fullName>
    </recommendedName>
</protein>
<dbReference type="EMBL" id="CP018096">
    <property type="protein sequence ID" value="APF39264.1"/>
    <property type="molecule type" value="Genomic_DNA"/>
</dbReference>
<geneLocation type="plasmid" evidence="6">
    <name>ptad1</name>
</geneLocation>
<dbReference type="RefSeq" id="WP_055458805.1">
    <property type="nucleotide sequence ID" value="NZ_CP018096.1"/>
</dbReference>
<evidence type="ECO:0000313" key="5">
    <source>
        <dbReference type="EMBL" id="APF39264.1"/>
    </source>
</evidence>
<evidence type="ECO:0000256" key="3">
    <source>
        <dbReference type="SAM" id="Phobius"/>
    </source>
</evidence>